<dbReference type="EMBL" id="LT719092">
    <property type="protein sequence ID" value="SJK85253.1"/>
    <property type="molecule type" value="Genomic_DNA"/>
</dbReference>
<evidence type="ECO:0000259" key="7">
    <source>
        <dbReference type="Pfam" id="PF02656"/>
    </source>
</evidence>
<dbReference type="EMBL" id="LT671858">
    <property type="protein sequence ID" value="SIM74903.1"/>
    <property type="molecule type" value="Genomic_DNA"/>
</dbReference>
<proteinExistence type="predicted"/>
<comment type="subcellular location">
    <subcellularLocation>
        <location evidence="1">Cell membrane</location>
        <topology evidence="1">Multi-pass membrane protein</topology>
    </subcellularLocation>
</comment>
<accession>A0A1N5VPM8</accession>
<reference evidence="8 11" key="1">
    <citation type="submission" date="2016-04" db="EMBL/GenBank/DDBJ databases">
        <authorList>
            <person name="Evans L.H."/>
            <person name="Alamgir A."/>
            <person name="Owens N."/>
            <person name="Weber N.D."/>
            <person name="Virtaneva K."/>
            <person name="Barbian K."/>
            <person name="Babar A."/>
            <person name="Rosenke K."/>
        </authorList>
    </citation>
    <scope>NUCLEOTIDE SEQUENCE [LARGE SCALE GENOMIC DNA]</scope>
    <source>
        <strain evidence="8">S5</strain>
        <strain evidence="11">S5(T) (JCM 30642 \VKM B-2941)</strain>
    </source>
</reference>
<protein>
    <submittedName>
        <fullName evidence="8">Multipass membrane protein</fullName>
    </submittedName>
</protein>
<sequence>MSTVTDHMANERTYLAWVRTGIAVMALGFVVAKFGIIIKELVPNSSNVSAPFSASIGIILVISGGFMQVMALRSFIKNKKSIESGDFEPSSTAIITSGILILLIAVLLIGYMVLTL</sequence>
<dbReference type="GO" id="GO:0005886">
    <property type="term" value="C:plasma membrane"/>
    <property type="evidence" value="ECO:0007669"/>
    <property type="project" value="UniProtKB-SubCell"/>
</dbReference>
<keyword evidence="2" id="KW-1003">Cell membrane</keyword>
<keyword evidence="10" id="KW-1185">Reference proteome</keyword>
<dbReference type="InterPro" id="IPR052053">
    <property type="entry name" value="IM_YidH-like"/>
</dbReference>
<feature type="transmembrane region" description="Helical" evidence="6">
    <location>
        <begin position="16"/>
        <end position="38"/>
    </location>
</feature>
<evidence type="ECO:0000256" key="5">
    <source>
        <dbReference type="ARBA" id="ARBA00023136"/>
    </source>
</evidence>
<gene>
    <name evidence="9" type="ORF">CPM_1457</name>
    <name evidence="8" type="ORF">CSP5_1463</name>
</gene>
<dbReference type="GeneID" id="41588704"/>
<dbReference type="AlphaFoldDB" id="A0A1N5VPM8"/>
<evidence type="ECO:0000313" key="11">
    <source>
        <dbReference type="Proteomes" id="UP000195607"/>
    </source>
</evidence>
<dbReference type="PANTHER" id="PTHR34187">
    <property type="entry name" value="FGR18P"/>
    <property type="match status" value="1"/>
</dbReference>
<keyword evidence="3 6" id="KW-0812">Transmembrane</keyword>
<feature type="transmembrane region" description="Helical" evidence="6">
    <location>
        <begin position="93"/>
        <end position="114"/>
    </location>
</feature>
<dbReference type="KEGG" id="cdiv:CPM_1457"/>
<feature type="domain" description="DUF202" evidence="7">
    <location>
        <begin position="6"/>
        <end position="80"/>
    </location>
</feature>
<evidence type="ECO:0000313" key="9">
    <source>
        <dbReference type="EMBL" id="SJK85253.1"/>
    </source>
</evidence>
<dbReference type="Proteomes" id="UP000195607">
    <property type="component" value="Chromosome I"/>
</dbReference>
<evidence type="ECO:0000313" key="10">
    <source>
        <dbReference type="Proteomes" id="UP000187822"/>
    </source>
</evidence>
<dbReference type="PANTHER" id="PTHR34187:SF2">
    <property type="entry name" value="DUF202 DOMAIN-CONTAINING PROTEIN"/>
    <property type="match status" value="1"/>
</dbReference>
<dbReference type="STRING" id="1673428.CPM_1457"/>
<keyword evidence="4 6" id="KW-1133">Transmembrane helix</keyword>
<keyword evidence="5 6" id="KW-0472">Membrane</keyword>
<name>A0A1N5VPM8_9ARCH</name>
<reference evidence="10" key="2">
    <citation type="submission" date="2016-06" db="EMBL/GenBank/DDBJ databases">
        <authorList>
            <person name="Toshchakov V.S."/>
        </authorList>
    </citation>
    <scope>NUCLEOTIDE SEQUENCE [LARGE SCALE GENOMIC DNA]</scope>
    <source>
        <strain>PM4 (JCM 30641</strain>
        <strain evidence="10">\VKM B-2940)</strain>
    </source>
</reference>
<reference evidence="9" key="3">
    <citation type="submission" date="2016-06" db="EMBL/GenBank/DDBJ databases">
        <authorList>
            <person name="Olsen C.W."/>
            <person name="Carey S."/>
            <person name="Hinshaw L."/>
            <person name="Karasin A.I."/>
        </authorList>
    </citation>
    <scope>NUCLEOTIDE SEQUENCE [LARGE SCALE GENOMIC DNA]</scope>
    <source>
        <strain evidence="9">PM4</strain>
    </source>
</reference>
<dbReference type="OrthoDB" id="57223at2157"/>
<evidence type="ECO:0000256" key="1">
    <source>
        <dbReference type="ARBA" id="ARBA00004651"/>
    </source>
</evidence>
<evidence type="ECO:0000256" key="3">
    <source>
        <dbReference type="ARBA" id="ARBA00022692"/>
    </source>
</evidence>
<organism evidence="8 11">
    <name type="scientific">Cuniculiplasma divulgatum</name>
    <dbReference type="NCBI Taxonomy" id="1673428"/>
    <lineage>
        <taxon>Archaea</taxon>
        <taxon>Methanobacteriati</taxon>
        <taxon>Thermoplasmatota</taxon>
        <taxon>Thermoplasmata</taxon>
        <taxon>Thermoplasmatales</taxon>
        <taxon>Cuniculiplasmataceae</taxon>
        <taxon>Cuniculiplasma</taxon>
    </lineage>
</organism>
<evidence type="ECO:0000256" key="4">
    <source>
        <dbReference type="ARBA" id="ARBA00022989"/>
    </source>
</evidence>
<feature type="transmembrane region" description="Helical" evidence="6">
    <location>
        <begin position="50"/>
        <end position="72"/>
    </location>
</feature>
<dbReference type="Pfam" id="PF02656">
    <property type="entry name" value="DUF202"/>
    <property type="match status" value="1"/>
</dbReference>
<dbReference type="RefSeq" id="WP_021788832.1">
    <property type="nucleotide sequence ID" value="NZ_LT671858.1"/>
</dbReference>
<evidence type="ECO:0000256" key="6">
    <source>
        <dbReference type="SAM" id="Phobius"/>
    </source>
</evidence>
<dbReference type="Proteomes" id="UP000187822">
    <property type="component" value="Chromosome I"/>
</dbReference>
<dbReference type="InterPro" id="IPR003807">
    <property type="entry name" value="DUF202"/>
</dbReference>
<evidence type="ECO:0000313" key="8">
    <source>
        <dbReference type="EMBL" id="SIM74903.1"/>
    </source>
</evidence>
<evidence type="ECO:0000256" key="2">
    <source>
        <dbReference type="ARBA" id="ARBA00022475"/>
    </source>
</evidence>